<sequence length="84" mass="9475">MEQGICVIMTTMNIHSQTQTFGRFTDFITIFSTTIQIHFKTSQLALIFGQQVKKLPISLTPYHLPDVVCPSCEGFLSTLQLPQL</sequence>
<keyword evidence="1" id="KW-0328">Glycosyltransferase</keyword>
<reference evidence="1" key="2">
    <citation type="journal article" date="2015" name="Data Brief">
        <title>Shoot transcriptome of the giant reed, Arundo donax.</title>
        <authorList>
            <person name="Barrero R.A."/>
            <person name="Guerrero F.D."/>
            <person name="Moolhuijzen P."/>
            <person name="Goolsby J.A."/>
            <person name="Tidwell J."/>
            <person name="Bellgard S.E."/>
            <person name="Bellgard M.I."/>
        </authorList>
    </citation>
    <scope>NUCLEOTIDE SEQUENCE</scope>
    <source>
        <tissue evidence="1">Shoot tissue taken approximately 20 cm above the soil surface</tissue>
    </source>
</reference>
<keyword evidence="1" id="KW-0808">Transferase</keyword>
<dbReference type="GO" id="GO:0016757">
    <property type="term" value="F:glycosyltransferase activity"/>
    <property type="evidence" value="ECO:0007669"/>
    <property type="project" value="UniProtKB-KW"/>
</dbReference>
<organism evidence="1">
    <name type="scientific">Arundo donax</name>
    <name type="common">Giant reed</name>
    <name type="synonym">Donax arundinaceus</name>
    <dbReference type="NCBI Taxonomy" id="35708"/>
    <lineage>
        <taxon>Eukaryota</taxon>
        <taxon>Viridiplantae</taxon>
        <taxon>Streptophyta</taxon>
        <taxon>Embryophyta</taxon>
        <taxon>Tracheophyta</taxon>
        <taxon>Spermatophyta</taxon>
        <taxon>Magnoliopsida</taxon>
        <taxon>Liliopsida</taxon>
        <taxon>Poales</taxon>
        <taxon>Poaceae</taxon>
        <taxon>PACMAD clade</taxon>
        <taxon>Arundinoideae</taxon>
        <taxon>Arundineae</taxon>
        <taxon>Arundo</taxon>
    </lineage>
</organism>
<protein>
    <submittedName>
        <fullName evidence="1">UDP-galactose:MGDG galactosyltransferase, putative</fullName>
    </submittedName>
</protein>
<accession>A0A0A9GNA1</accession>
<evidence type="ECO:0000313" key="1">
    <source>
        <dbReference type="EMBL" id="JAE22103.1"/>
    </source>
</evidence>
<proteinExistence type="predicted"/>
<reference evidence="1" key="1">
    <citation type="submission" date="2014-09" db="EMBL/GenBank/DDBJ databases">
        <authorList>
            <person name="Magalhaes I.L.F."/>
            <person name="Oliveira U."/>
            <person name="Santos F.R."/>
            <person name="Vidigal T.H.D.A."/>
            <person name="Brescovit A.D."/>
            <person name="Santos A.J."/>
        </authorList>
    </citation>
    <scope>NUCLEOTIDE SEQUENCE</scope>
    <source>
        <tissue evidence="1">Shoot tissue taken approximately 20 cm above the soil surface</tissue>
    </source>
</reference>
<dbReference type="AlphaFoldDB" id="A0A0A9GNA1"/>
<dbReference type="EMBL" id="GBRH01175793">
    <property type="protein sequence ID" value="JAE22103.1"/>
    <property type="molecule type" value="Transcribed_RNA"/>
</dbReference>
<name>A0A0A9GNA1_ARUDO</name>